<name>A0A9P6XIR9_RHIOR</name>
<comment type="caution">
    <text evidence="1">The sequence shown here is derived from an EMBL/GenBank/DDBJ whole genome shotgun (WGS) entry which is preliminary data.</text>
</comment>
<evidence type="ECO:0000313" key="1">
    <source>
        <dbReference type="EMBL" id="KAG1314686.1"/>
    </source>
</evidence>
<dbReference type="EMBL" id="JAANQT010000093">
    <property type="protein sequence ID" value="KAG1314686.1"/>
    <property type="molecule type" value="Genomic_DNA"/>
</dbReference>
<dbReference type="OrthoDB" id="2263377at2759"/>
<keyword evidence="2" id="KW-1185">Reference proteome</keyword>
<organism evidence="1 2">
    <name type="scientific">Rhizopus oryzae</name>
    <name type="common">Mucormycosis agent</name>
    <name type="synonym">Rhizopus arrhizus var. delemar</name>
    <dbReference type="NCBI Taxonomy" id="64495"/>
    <lineage>
        <taxon>Eukaryota</taxon>
        <taxon>Fungi</taxon>
        <taxon>Fungi incertae sedis</taxon>
        <taxon>Mucoromycota</taxon>
        <taxon>Mucoromycotina</taxon>
        <taxon>Mucoromycetes</taxon>
        <taxon>Mucorales</taxon>
        <taxon>Mucorineae</taxon>
        <taxon>Rhizopodaceae</taxon>
        <taxon>Rhizopus</taxon>
    </lineage>
</organism>
<gene>
    <name evidence="1" type="ORF">G6F64_001259</name>
</gene>
<dbReference type="AlphaFoldDB" id="A0A9P6XIR9"/>
<dbReference type="Proteomes" id="UP000716291">
    <property type="component" value="Unassembled WGS sequence"/>
</dbReference>
<accession>A0A9P6XIR9</accession>
<proteinExistence type="predicted"/>
<evidence type="ECO:0000313" key="2">
    <source>
        <dbReference type="Proteomes" id="UP000716291"/>
    </source>
</evidence>
<sequence>MNIEASPPSDWLSSLKLCGKMLTDACESNNLLDIHTAQVLTHVLPIFINGPPDYSIEDSYVHNYLSPLLTTVFGSDSLLNMKWANGQLKNNDSKAYKPDFLVYNLSGSVMRVVLISEFKPADQNSYVESDLVKLAKRMRFTMNNLVLSGVAEPKVCGIHCEGNNLHTYAMDLVSPKVYRMISVAKLKLFGNLNQITSFPSILTHLICLKNIAHESALKIETAAISTCATLKHPAPCPPIRWLSNDSFVLSRATKKLKK</sequence>
<reference evidence="1" key="1">
    <citation type="journal article" date="2020" name="Microb. Genom.">
        <title>Genetic diversity of clinical and environmental Mucorales isolates obtained from an investigation of mucormycosis cases among solid organ transplant recipients.</title>
        <authorList>
            <person name="Nguyen M.H."/>
            <person name="Kaul D."/>
            <person name="Muto C."/>
            <person name="Cheng S.J."/>
            <person name="Richter R.A."/>
            <person name="Bruno V.M."/>
            <person name="Liu G."/>
            <person name="Beyhan S."/>
            <person name="Sundermann A.J."/>
            <person name="Mounaud S."/>
            <person name="Pasculle A.W."/>
            <person name="Nierman W.C."/>
            <person name="Driscoll E."/>
            <person name="Cumbie R."/>
            <person name="Clancy C.J."/>
            <person name="Dupont C.L."/>
        </authorList>
    </citation>
    <scope>NUCLEOTIDE SEQUENCE</scope>
    <source>
        <strain evidence="1">GL11</strain>
    </source>
</reference>
<protein>
    <submittedName>
        <fullName evidence="1">Uncharacterized protein</fullName>
    </submittedName>
</protein>